<dbReference type="OrthoDB" id="5677125at2"/>
<evidence type="ECO:0000313" key="3">
    <source>
        <dbReference type="Proteomes" id="UP000265916"/>
    </source>
</evidence>
<proteinExistence type="predicted"/>
<name>A0A3A1YMS7_9GAMM</name>
<dbReference type="AlphaFoldDB" id="A0A3A1YMS7"/>
<dbReference type="EMBL" id="NRJG01000030">
    <property type="protein sequence ID" value="RIY39593.1"/>
    <property type="molecule type" value="Genomic_DNA"/>
</dbReference>
<dbReference type="RefSeq" id="WP_147397189.1">
    <property type="nucleotide sequence ID" value="NZ_NRJG01000030.1"/>
</dbReference>
<keyword evidence="1" id="KW-0812">Transmembrane</keyword>
<reference evidence="2 3" key="1">
    <citation type="submission" date="2017-08" db="EMBL/GenBank/DDBJ databases">
        <title>Reclassification of Bisgaard taxon 37 and 44.</title>
        <authorList>
            <person name="Christensen H."/>
        </authorList>
    </citation>
    <scope>NUCLEOTIDE SEQUENCE [LARGE SCALE GENOMIC DNA]</scope>
    <source>
        <strain evidence="2 3">111</strain>
    </source>
</reference>
<sequence>MSVNHLINIADELAAGKTSLKDLFYDQLITDILTLKDKDVDVTPDEEYYVPTEDCSKFASFDFTQSVMARIAAQEDVIIDSEFDDLELDSSVDLPHITLENMAKPTYEYGANLNTNTHVQRGAFFSQAVEEKAADNSQVANNSQASDVVTKTSIFNRRNLFGAALAFIATFATVGVFNKLNEQSSFSTIAYT</sequence>
<accession>A0A3A1YMS7</accession>
<evidence type="ECO:0000256" key="1">
    <source>
        <dbReference type="SAM" id="Phobius"/>
    </source>
</evidence>
<protein>
    <submittedName>
        <fullName evidence="2">Uncharacterized protein</fullName>
    </submittedName>
</protein>
<feature type="non-terminal residue" evidence="2">
    <location>
        <position position="192"/>
    </location>
</feature>
<keyword evidence="3" id="KW-1185">Reference proteome</keyword>
<feature type="transmembrane region" description="Helical" evidence="1">
    <location>
        <begin position="160"/>
        <end position="177"/>
    </location>
</feature>
<organism evidence="2 3">
    <name type="scientific">Psittacicella hinzii</name>
    <dbReference type="NCBI Taxonomy" id="2028575"/>
    <lineage>
        <taxon>Bacteria</taxon>
        <taxon>Pseudomonadati</taxon>
        <taxon>Pseudomonadota</taxon>
        <taxon>Gammaproteobacteria</taxon>
        <taxon>Pasteurellales</taxon>
        <taxon>Psittacicellaceae</taxon>
        <taxon>Psittacicella</taxon>
    </lineage>
</organism>
<comment type="caution">
    <text evidence="2">The sequence shown here is derived from an EMBL/GenBank/DDBJ whole genome shotgun (WGS) entry which is preliminary data.</text>
</comment>
<keyword evidence="1" id="KW-1133">Transmembrane helix</keyword>
<dbReference type="Proteomes" id="UP000265916">
    <property type="component" value="Unassembled WGS sequence"/>
</dbReference>
<keyword evidence="1" id="KW-0472">Membrane</keyword>
<gene>
    <name evidence="2" type="ORF">CKF58_02035</name>
</gene>
<evidence type="ECO:0000313" key="2">
    <source>
        <dbReference type="EMBL" id="RIY39593.1"/>
    </source>
</evidence>